<proteinExistence type="predicted"/>
<feature type="compositionally biased region" description="Basic and acidic residues" evidence="1">
    <location>
        <begin position="50"/>
        <end position="83"/>
    </location>
</feature>
<accession>A0A644VU58</accession>
<evidence type="ECO:0000256" key="1">
    <source>
        <dbReference type="SAM" id="MobiDB-lite"/>
    </source>
</evidence>
<evidence type="ECO:0000313" key="2">
    <source>
        <dbReference type="EMBL" id="MPL94886.1"/>
    </source>
</evidence>
<gene>
    <name evidence="2" type="ORF">SDC9_41045</name>
</gene>
<feature type="compositionally biased region" description="Polar residues" evidence="1">
    <location>
        <begin position="129"/>
        <end position="139"/>
    </location>
</feature>
<dbReference type="EMBL" id="VSSQ01000445">
    <property type="protein sequence ID" value="MPL94886.1"/>
    <property type="molecule type" value="Genomic_DNA"/>
</dbReference>
<name>A0A644VU58_9ZZZZ</name>
<dbReference type="AlphaFoldDB" id="A0A644VU58"/>
<protein>
    <submittedName>
        <fullName evidence="2">Uncharacterized protein</fullName>
    </submittedName>
</protein>
<comment type="caution">
    <text evidence="2">The sequence shown here is derived from an EMBL/GenBank/DDBJ whole genome shotgun (WGS) entry which is preliminary data.</text>
</comment>
<reference evidence="2" key="1">
    <citation type="submission" date="2019-08" db="EMBL/GenBank/DDBJ databases">
        <authorList>
            <person name="Kucharzyk K."/>
            <person name="Murdoch R.W."/>
            <person name="Higgins S."/>
            <person name="Loffler F."/>
        </authorList>
    </citation>
    <scope>NUCLEOTIDE SEQUENCE</scope>
</reference>
<feature type="region of interest" description="Disordered" evidence="1">
    <location>
        <begin position="1"/>
        <end position="83"/>
    </location>
</feature>
<feature type="region of interest" description="Disordered" evidence="1">
    <location>
        <begin position="128"/>
        <end position="149"/>
    </location>
</feature>
<organism evidence="2">
    <name type="scientific">bioreactor metagenome</name>
    <dbReference type="NCBI Taxonomy" id="1076179"/>
    <lineage>
        <taxon>unclassified sequences</taxon>
        <taxon>metagenomes</taxon>
        <taxon>ecological metagenomes</taxon>
    </lineage>
</organism>
<sequence>MMDRRCIFDRARGRPEPDPILSQAKTARSRGARAVSVLQGRNGSAARGHHHEEGQHDPGGRDGPEDQPAKAHEGDEANGDADDHERQKVHLGGIVFGVRVLGGHGRISLGCLPDSPASIAAGRAHGNRATMSQGQNGSAVSRMPQRGKEARQVVRVVLDMRRGGGGGGHMHGLHPHRMRRGQVARIVLEHRRLRRADTGLGKDRLEGAGLGLGMELGILDAEHPVEKPAEPARREHPMGIGRRAVGEDDLAPGQIADRAAQCRIGAERVEGDVVHLGEVGHRVEPVLVHQPGERGAVKAPVMVAQPVRLAAVDAERAHDIFGHLHLDLGEETGLGRVQGVVEVEHPVGDMCEICG</sequence>
<feature type="compositionally biased region" description="Basic and acidic residues" evidence="1">
    <location>
        <begin position="1"/>
        <end position="17"/>
    </location>
</feature>